<reference evidence="2" key="1">
    <citation type="journal article" date="2024" name="Front. Bioeng. Biotechnol.">
        <title>Genome-scale model development and genomic sequencing of the oleaginous clade Lipomyces.</title>
        <authorList>
            <person name="Czajka J.J."/>
            <person name="Han Y."/>
            <person name="Kim J."/>
            <person name="Mondo S.J."/>
            <person name="Hofstad B.A."/>
            <person name="Robles A."/>
            <person name="Haridas S."/>
            <person name="Riley R."/>
            <person name="LaButti K."/>
            <person name="Pangilinan J."/>
            <person name="Andreopoulos W."/>
            <person name="Lipzen A."/>
            <person name="Yan J."/>
            <person name="Wang M."/>
            <person name="Ng V."/>
            <person name="Grigoriev I.V."/>
            <person name="Spatafora J.W."/>
            <person name="Magnuson J.K."/>
            <person name="Baker S.E."/>
            <person name="Pomraning K.R."/>
        </authorList>
    </citation>
    <scope>NUCLEOTIDE SEQUENCE [LARGE SCALE GENOMIC DNA]</scope>
    <source>
        <strain evidence="2">CBS 7786</strain>
    </source>
</reference>
<keyword evidence="2" id="KW-1185">Reference proteome</keyword>
<dbReference type="EMBL" id="MU971485">
    <property type="protein sequence ID" value="KAK9234347.1"/>
    <property type="molecule type" value="Genomic_DNA"/>
</dbReference>
<comment type="caution">
    <text evidence="1">The sequence shown here is derived from an EMBL/GenBank/DDBJ whole genome shotgun (WGS) entry which is preliminary data.</text>
</comment>
<proteinExistence type="predicted"/>
<dbReference type="Proteomes" id="UP001433508">
    <property type="component" value="Unassembled WGS sequence"/>
</dbReference>
<evidence type="ECO:0000313" key="2">
    <source>
        <dbReference type="Proteomes" id="UP001433508"/>
    </source>
</evidence>
<accession>A0ACC3SRY1</accession>
<gene>
    <name evidence="1" type="ORF">V1525DRAFT_459485</name>
</gene>
<organism evidence="1 2">
    <name type="scientific">Lipomyces kononenkoae</name>
    <name type="common">Yeast</name>
    <dbReference type="NCBI Taxonomy" id="34357"/>
    <lineage>
        <taxon>Eukaryota</taxon>
        <taxon>Fungi</taxon>
        <taxon>Dikarya</taxon>
        <taxon>Ascomycota</taxon>
        <taxon>Saccharomycotina</taxon>
        <taxon>Lipomycetes</taxon>
        <taxon>Lipomycetales</taxon>
        <taxon>Lipomycetaceae</taxon>
        <taxon>Lipomyces</taxon>
    </lineage>
</organism>
<sequence>MLAAHPITLPRLRPSVQIPIPEQLTEPPSNGDLVAAARVYYTILRDLSDGDLGFTGDLGLESGQIICSGDPIQELSRQMNARFDRIEETQAVILTRLNHVSRQQNHTFNFASQDRQGRCGRCGAEWTWAKWKGSRESGL</sequence>
<evidence type="ECO:0000313" key="1">
    <source>
        <dbReference type="EMBL" id="KAK9234347.1"/>
    </source>
</evidence>
<protein>
    <submittedName>
        <fullName evidence="1">Uncharacterized protein</fullName>
    </submittedName>
</protein>
<name>A0ACC3SRY1_LIPKO</name>